<comment type="subcellular location">
    <subcellularLocation>
        <location evidence="1">Membrane</location>
        <topology evidence="1">Multi-pass membrane protein</topology>
    </subcellularLocation>
</comment>
<comment type="caution">
    <text evidence="7">The sequence shown here is derived from an EMBL/GenBank/DDBJ whole genome shotgun (WGS) entry which is preliminary data.</text>
</comment>
<proteinExistence type="inferred from homology"/>
<dbReference type="PROSITE" id="PS01340">
    <property type="entry name" value="CORNICHON"/>
    <property type="match status" value="1"/>
</dbReference>
<evidence type="ECO:0000256" key="5">
    <source>
        <dbReference type="ARBA" id="ARBA00023136"/>
    </source>
</evidence>
<dbReference type="SMART" id="SM01398">
    <property type="entry name" value="Cornichon"/>
    <property type="match status" value="1"/>
</dbReference>
<feature type="transmembrane region" description="Helical" evidence="6">
    <location>
        <begin position="114"/>
        <end position="134"/>
    </location>
</feature>
<dbReference type="GeneID" id="36515121"/>
<evidence type="ECO:0000313" key="8">
    <source>
        <dbReference type="Proteomes" id="UP000238350"/>
    </source>
</evidence>
<reference evidence="7 8" key="1">
    <citation type="submission" date="2017-04" db="EMBL/GenBank/DDBJ databases">
        <title>Genome sequencing of [Candida] sorbophila.</title>
        <authorList>
            <person name="Ahn J.O."/>
        </authorList>
    </citation>
    <scope>NUCLEOTIDE SEQUENCE [LARGE SCALE GENOMIC DNA]</scope>
    <source>
        <strain evidence="7 8">DS02</strain>
    </source>
</reference>
<dbReference type="GO" id="GO:0016020">
    <property type="term" value="C:membrane"/>
    <property type="evidence" value="ECO:0007669"/>
    <property type="project" value="UniProtKB-SubCell"/>
</dbReference>
<keyword evidence="3 6" id="KW-0812">Transmembrane</keyword>
<dbReference type="Pfam" id="PF03311">
    <property type="entry name" value="Cornichon"/>
    <property type="match status" value="1"/>
</dbReference>
<accession>A0A2T0FFH9</accession>
<evidence type="ECO:0000256" key="3">
    <source>
        <dbReference type="ARBA" id="ARBA00022692"/>
    </source>
</evidence>
<evidence type="ECO:0000256" key="6">
    <source>
        <dbReference type="SAM" id="Phobius"/>
    </source>
</evidence>
<keyword evidence="8" id="KW-1185">Reference proteome</keyword>
<gene>
    <name evidence="7" type="ORF">B9G98_01372</name>
</gene>
<dbReference type="GO" id="GO:0016192">
    <property type="term" value="P:vesicle-mediated transport"/>
    <property type="evidence" value="ECO:0007669"/>
    <property type="project" value="InterPro"/>
</dbReference>
<organism evidence="7 8">
    <name type="scientific">Wickerhamiella sorbophila</name>
    <dbReference type="NCBI Taxonomy" id="45607"/>
    <lineage>
        <taxon>Eukaryota</taxon>
        <taxon>Fungi</taxon>
        <taxon>Dikarya</taxon>
        <taxon>Ascomycota</taxon>
        <taxon>Saccharomycotina</taxon>
        <taxon>Dipodascomycetes</taxon>
        <taxon>Dipodascales</taxon>
        <taxon>Trichomonascaceae</taxon>
        <taxon>Wickerhamiella</taxon>
    </lineage>
</organism>
<evidence type="ECO:0000256" key="2">
    <source>
        <dbReference type="ARBA" id="ARBA00010095"/>
    </source>
</evidence>
<dbReference type="Proteomes" id="UP000238350">
    <property type="component" value="Unassembled WGS sequence"/>
</dbReference>
<name>A0A2T0FFH9_9ASCO</name>
<evidence type="ECO:0000313" key="7">
    <source>
        <dbReference type="EMBL" id="PRT53752.1"/>
    </source>
</evidence>
<dbReference type="OrthoDB" id="434393at2759"/>
<dbReference type="RefSeq" id="XP_024663698.1">
    <property type="nucleotide sequence ID" value="XM_024807930.1"/>
</dbReference>
<keyword evidence="5 6" id="KW-0472">Membrane</keyword>
<feature type="transmembrane region" description="Helical" evidence="6">
    <location>
        <begin position="54"/>
        <end position="77"/>
    </location>
</feature>
<dbReference type="AlphaFoldDB" id="A0A2T0FFH9"/>
<keyword evidence="4 6" id="KW-1133">Transmembrane helix</keyword>
<dbReference type="EMBL" id="NDIQ01000001">
    <property type="protein sequence ID" value="PRT53752.1"/>
    <property type="molecule type" value="Genomic_DNA"/>
</dbReference>
<comment type="similarity">
    <text evidence="2">Belongs to the cornichon family.</text>
</comment>
<dbReference type="PANTHER" id="PTHR12290">
    <property type="entry name" value="CORNICHON-RELATED"/>
    <property type="match status" value="1"/>
</dbReference>
<sequence>MNGPAWLYLFVVLVNAVNLFMQVFFTIMYSDLEVDYINPIDLCNKLNVYLIPEAALQGFVTLLFLITGHWLSFLLNLPISLFNGNQIFKNQYLLDATEIFRTLGRHKKESFSKLGFHLLIFFFYLYSFIVALIGND</sequence>
<dbReference type="InterPro" id="IPR003377">
    <property type="entry name" value="Cornichon"/>
</dbReference>
<protein>
    <submittedName>
        <fullName evidence="7">ER-derived vesicles protein ERV14</fullName>
    </submittedName>
</protein>
<dbReference type="STRING" id="45607.A0A2T0FFH9"/>
<feature type="transmembrane region" description="Helical" evidence="6">
    <location>
        <begin position="7"/>
        <end position="29"/>
    </location>
</feature>
<evidence type="ECO:0000256" key="1">
    <source>
        <dbReference type="ARBA" id="ARBA00004141"/>
    </source>
</evidence>
<dbReference type="InterPro" id="IPR033466">
    <property type="entry name" value="Cornichon_conserved"/>
</dbReference>
<evidence type="ECO:0000256" key="4">
    <source>
        <dbReference type="ARBA" id="ARBA00022989"/>
    </source>
</evidence>